<proteinExistence type="predicted"/>
<sequence>MPEDKVQISLRLPSNIVERFDALSGHLDRDRSWLMVRALKRYLEEEGADILDEAEGMVELDQGLGSDLDEVMRRAREIVTETATGNIRRTG</sequence>
<dbReference type="InterPro" id="IPR013321">
    <property type="entry name" value="Arc_rbn_hlx_hlx"/>
</dbReference>
<dbReference type="InterPro" id="IPR002145">
    <property type="entry name" value="CopG"/>
</dbReference>
<dbReference type="Pfam" id="PF01402">
    <property type="entry name" value="RHH_1"/>
    <property type="match status" value="1"/>
</dbReference>
<dbReference type="EMBL" id="CP032509">
    <property type="protein sequence ID" value="AZN73624.1"/>
    <property type="molecule type" value="Genomic_DNA"/>
</dbReference>
<accession>A0A3Q8XRJ7</accession>
<keyword evidence="3" id="KW-1185">Reference proteome</keyword>
<dbReference type="OrthoDB" id="8297311at2"/>
<evidence type="ECO:0000313" key="3">
    <source>
        <dbReference type="Proteomes" id="UP000268192"/>
    </source>
</evidence>
<dbReference type="CDD" id="cd22233">
    <property type="entry name" value="RHH_CopAso-like"/>
    <property type="match status" value="1"/>
</dbReference>
<evidence type="ECO:0000259" key="1">
    <source>
        <dbReference type="Pfam" id="PF01402"/>
    </source>
</evidence>
<dbReference type="Gene3D" id="1.10.1220.10">
    <property type="entry name" value="Met repressor-like"/>
    <property type="match status" value="1"/>
</dbReference>
<feature type="domain" description="Ribbon-helix-helix protein CopG" evidence="1">
    <location>
        <begin position="6"/>
        <end position="46"/>
    </location>
</feature>
<dbReference type="Proteomes" id="UP000268192">
    <property type="component" value="Chromosome"/>
</dbReference>
<dbReference type="KEGG" id="abaw:D5400_06505"/>
<protein>
    <submittedName>
        <fullName evidence="2">Ribbon-helix-helix protein, CopG family</fullName>
    </submittedName>
</protein>
<dbReference type="SUPFAM" id="SSF47598">
    <property type="entry name" value="Ribbon-helix-helix"/>
    <property type="match status" value="1"/>
</dbReference>
<organism evidence="2 3">
    <name type="scientific">Georhizobium profundi</name>
    <dbReference type="NCBI Taxonomy" id="2341112"/>
    <lineage>
        <taxon>Bacteria</taxon>
        <taxon>Pseudomonadati</taxon>
        <taxon>Pseudomonadota</taxon>
        <taxon>Alphaproteobacteria</taxon>
        <taxon>Hyphomicrobiales</taxon>
        <taxon>Rhizobiaceae</taxon>
        <taxon>Georhizobium</taxon>
    </lineage>
</organism>
<dbReference type="RefSeq" id="WP_126008776.1">
    <property type="nucleotide sequence ID" value="NZ_CP032509.1"/>
</dbReference>
<dbReference type="InterPro" id="IPR010985">
    <property type="entry name" value="Ribbon_hlx_hlx"/>
</dbReference>
<gene>
    <name evidence="2" type="ORF">D5400_06505</name>
</gene>
<name>A0A3Q8XRJ7_9HYPH</name>
<dbReference type="GO" id="GO:0006355">
    <property type="term" value="P:regulation of DNA-templated transcription"/>
    <property type="evidence" value="ECO:0007669"/>
    <property type="project" value="InterPro"/>
</dbReference>
<reference evidence="2 3" key="1">
    <citation type="submission" date="2018-09" db="EMBL/GenBank/DDBJ databases">
        <title>Marinorhizobium profundi gen. nov., sp. nov., isolated from a deep-sea sediment sample from the New Britain Trench and proposal of Marinorhizobiaceae fam. nov. in the order Rhizobiales of the class Alphaproteobacteria.</title>
        <authorList>
            <person name="Cao J."/>
        </authorList>
    </citation>
    <scope>NUCLEOTIDE SEQUENCE [LARGE SCALE GENOMIC DNA]</scope>
    <source>
        <strain evidence="2 3">WS11</strain>
    </source>
</reference>
<dbReference type="AlphaFoldDB" id="A0A3Q8XRJ7"/>
<evidence type="ECO:0000313" key="2">
    <source>
        <dbReference type="EMBL" id="AZN73624.1"/>
    </source>
</evidence>